<accession>A0ACD3A2V7</accession>
<evidence type="ECO:0000313" key="2">
    <source>
        <dbReference type="Proteomes" id="UP000308600"/>
    </source>
</evidence>
<proteinExistence type="predicted"/>
<dbReference type="Proteomes" id="UP000308600">
    <property type="component" value="Unassembled WGS sequence"/>
</dbReference>
<name>A0ACD3A2V7_9AGAR</name>
<keyword evidence="2" id="KW-1185">Reference proteome</keyword>
<evidence type="ECO:0000313" key="1">
    <source>
        <dbReference type="EMBL" id="TFK59922.1"/>
    </source>
</evidence>
<sequence>IGGNEALHGHKEELRKWANKSDEFKVEFFDEFQRYANRQYPYNSSFKEEVGIYSWWRSLLGLEYGKILPILAVKVFSVRINSMPEERTGSTFTWLTPALRANLSIDMVVAMTQIRQYYHTDKKKHSHQHPTPKYYLERKKEMAAAAKSVPVALLDTEDDTWLDVPLKDDEMAKTGMNLNMLDVNLNSSIIAGIFSEEKVTKKQKGQGKAEGSQPATSSKGTSDFSFDW</sequence>
<protein>
    <submittedName>
        <fullName evidence="1">Uncharacterized protein</fullName>
    </submittedName>
</protein>
<organism evidence="1 2">
    <name type="scientific">Pluteus cervinus</name>
    <dbReference type="NCBI Taxonomy" id="181527"/>
    <lineage>
        <taxon>Eukaryota</taxon>
        <taxon>Fungi</taxon>
        <taxon>Dikarya</taxon>
        <taxon>Basidiomycota</taxon>
        <taxon>Agaricomycotina</taxon>
        <taxon>Agaricomycetes</taxon>
        <taxon>Agaricomycetidae</taxon>
        <taxon>Agaricales</taxon>
        <taxon>Pluteineae</taxon>
        <taxon>Pluteaceae</taxon>
        <taxon>Pluteus</taxon>
    </lineage>
</organism>
<gene>
    <name evidence="1" type="ORF">BDN72DRAFT_864759</name>
</gene>
<feature type="non-terminal residue" evidence="1">
    <location>
        <position position="1"/>
    </location>
</feature>
<reference evidence="1 2" key="1">
    <citation type="journal article" date="2019" name="Nat. Ecol. Evol.">
        <title>Megaphylogeny resolves global patterns of mushroom evolution.</title>
        <authorList>
            <person name="Varga T."/>
            <person name="Krizsan K."/>
            <person name="Foldi C."/>
            <person name="Dima B."/>
            <person name="Sanchez-Garcia M."/>
            <person name="Sanchez-Ramirez S."/>
            <person name="Szollosi G.J."/>
            <person name="Szarkandi J.G."/>
            <person name="Papp V."/>
            <person name="Albert L."/>
            <person name="Andreopoulos W."/>
            <person name="Angelini C."/>
            <person name="Antonin V."/>
            <person name="Barry K.W."/>
            <person name="Bougher N.L."/>
            <person name="Buchanan P."/>
            <person name="Buyck B."/>
            <person name="Bense V."/>
            <person name="Catcheside P."/>
            <person name="Chovatia M."/>
            <person name="Cooper J."/>
            <person name="Damon W."/>
            <person name="Desjardin D."/>
            <person name="Finy P."/>
            <person name="Geml J."/>
            <person name="Haridas S."/>
            <person name="Hughes K."/>
            <person name="Justo A."/>
            <person name="Karasinski D."/>
            <person name="Kautmanova I."/>
            <person name="Kiss B."/>
            <person name="Kocsube S."/>
            <person name="Kotiranta H."/>
            <person name="LaButti K.M."/>
            <person name="Lechner B.E."/>
            <person name="Liimatainen K."/>
            <person name="Lipzen A."/>
            <person name="Lukacs Z."/>
            <person name="Mihaltcheva S."/>
            <person name="Morgado L.N."/>
            <person name="Niskanen T."/>
            <person name="Noordeloos M.E."/>
            <person name="Ohm R.A."/>
            <person name="Ortiz-Santana B."/>
            <person name="Ovrebo C."/>
            <person name="Racz N."/>
            <person name="Riley R."/>
            <person name="Savchenko A."/>
            <person name="Shiryaev A."/>
            <person name="Soop K."/>
            <person name="Spirin V."/>
            <person name="Szebenyi C."/>
            <person name="Tomsovsky M."/>
            <person name="Tulloss R.E."/>
            <person name="Uehling J."/>
            <person name="Grigoriev I.V."/>
            <person name="Vagvolgyi C."/>
            <person name="Papp T."/>
            <person name="Martin F.M."/>
            <person name="Miettinen O."/>
            <person name="Hibbett D.S."/>
            <person name="Nagy L.G."/>
        </authorList>
    </citation>
    <scope>NUCLEOTIDE SEQUENCE [LARGE SCALE GENOMIC DNA]</scope>
    <source>
        <strain evidence="1 2">NL-1719</strain>
    </source>
</reference>
<dbReference type="EMBL" id="ML208865">
    <property type="protein sequence ID" value="TFK59922.1"/>
    <property type="molecule type" value="Genomic_DNA"/>
</dbReference>